<dbReference type="PANTHER" id="PTHR43798">
    <property type="entry name" value="MONOACYLGLYCEROL LIPASE"/>
    <property type="match status" value="1"/>
</dbReference>
<dbReference type="InterPro" id="IPR029058">
    <property type="entry name" value="AB_hydrolase_fold"/>
</dbReference>
<gene>
    <name evidence="2" type="ORF">J2S43_004561</name>
</gene>
<sequence length="251" mass="27440">MTIFDELAGALTGTDGDRPPLLLIHGLTFDRRQWDPLLRELPGRRALALDLPGHGESPRRAGYRAAEVIDLLHRSAVAAGLDAPIVVGHSLGAVLATGYAARFPARGVLNLDQPLLLGPFGEHVRRSAPMLRDDRWRRVWDGLLAGMGVEALPEEGRRLVESCEPRADQLLDHWGEILELPDEVLAARVRDELAAIDAHDIPYRWVTGHEPPAAYRAWFASAAPRAETVLLPGGHFPHLSHPAAIATLLTD</sequence>
<comment type="caution">
    <text evidence="2">The sequence shown here is derived from an EMBL/GenBank/DDBJ whole genome shotgun (WGS) entry which is preliminary data.</text>
</comment>
<dbReference type="Proteomes" id="UP001240984">
    <property type="component" value="Unassembled WGS sequence"/>
</dbReference>
<dbReference type="Gene3D" id="3.40.50.1820">
    <property type="entry name" value="alpha/beta hydrolase"/>
    <property type="match status" value="1"/>
</dbReference>
<name>A0ABT9MX84_9ACTN</name>
<proteinExistence type="predicted"/>
<dbReference type="RefSeq" id="WP_306832328.1">
    <property type="nucleotide sequence ID" value="NZ_JAUSRA010000001.1"/>
</dbReference>
<reference evidence="2 3" key="1">
    <citation type="submission" date="2023-07" db="EMBL/GenBank/DDBJ databases">
        <title>Sequencing the genomes of 1000 actinobacteria strains.</title>
        <authorList>
            <person name="Klenk H.-P."/>
        </authorList>
    </citation>
    <scope>NUCLEOTIDE SEQUENCE [LARGE SCALE GENOMIC DNA]</scope>
    <source>
        <strain evidence="2 3">DSM 44710</strain>
    </source>
</reference>
<accession>A0ABT9MX84</accession>
<dbReference type="InterPro" id="IPR050266">
    <property type="entry name" value="AB_hydrolase_sf"/>
</dbReference>
<evidence type="ECO:0000313" key="2">
    <source>
        <dbReference type="EMBL" id="MDP9796049.1"/>
    </source>
</evidence>
<keyword evidence="3" id="KW-1185">Reference proteome</keyword>
<dbReference type="EMBL" id="JAUSRA010000001">
    <property type="protein sequence ID" value="MDP9796049.1"/>
    <property type="molecule type" value="Genomic_DNA"/>
</dbReference>
<protein>
    <submittedName>
        <fullName evidence="2">Pimeloyl-ACP methyl ester carboxylesterase</fullName>
    </submittedName>
</protein>
<dbReference type="SUPFAM" id="SSF53474">
    <property type="entry name" value="alpha/beta-Hydrolases"/>
    <property type="match status" value="1"/>
</dbReference>
<dbReference type="InterPro" id="IPR000073">
    <property type="entry name" value="AB_hydrolase_1"/>
</dbReference>
<dbReference type="Pfam" id="PF12697">
    <property type="entry name" value="Abhydrolase_6"/>
    <property type="match status" value="1"/>
</dbReference>
<evidence type="ECO:0000313" key="3">
    <source>
        <dbReference type="Proteomes" id="UP001240984"/>
    </source>
</evidence>
<organism evidence="2 3">
    <name type="scientific">Catenuloplanes nepalensis</name>
    <dbReference type="NCBI Taxonomy" id="587533"/>
    <lineage>
        <taxon>Bacteria</taxon>
        <taxon>Bacillati</taxon>
        <taxon>Actinomycetota</taxon>
        <taxon>Actinomycetes</taxon>
        <taxon>Micromonosporales</taxon>
        <taxon>Micromonosporaceae</taxon>
        <taxon>Catenuloplanes</taxon>
    </lineage>
</organism>
<feature type="domain" description="AB hydrolase-1" evidence="1">
    <location>
        <begin position="21"/>
        <end position="246"/>
    </location>
</feature>
<evidence type="ECO:0000259" key="1">
    <source>
        <dbReference type="Pfam" id="PF12697"/>
    </source>
</evidence>